<dbReference type="Proteomes" id="UP000059680">
    <property type="component" value="Chromosome 5"/>
</dbReference>
<reference evidence="2 3" key="3">
    <citation type="journal article" date="2013" name="Rice">
        <title>Improvement of the Oryza sativa Nipponbare reference genome using next generation sequence and optical map data.</title>
        <authorList>
            <person name="Kawahara Y."/>
            <person name="de la Bastide M."/>
            <person name="Hamilton J.P."/>
            <person name="Kanamori H."/>
            <person name="McCombie W.R."/>
            <person name="Ouyang S."/>
            <person name="Schwartz D.C."/>
            <person name="Tanaka T."/>
            <person name="Wu J."/>
            <person name="Zhou S."/>
            <person name="Childs K.L."/>
            <person name="Davidson R.M."/>
            <person name="Lin H."/>
            <person name="Quesada-Ocampo L."/>
            <person name="Vaillancourt B."/>
            <person name="Sakai H."/>
            <person name="Lee S.S."/>
            <person name="Kim J."/>
            <person name="Numa H."/>
            <person name="Itoh T."/>
            <person name="Buell C.R."/>
            <person name="Matsumoto T."/>
        </authorList>
    </citation>
    <scope>NUCLEOTIDE SEQUENCE [LARGE SCALE GENOMIC DNA]</scope>
    <source>
        <strain evidence="3">cv. Nipponbare</strain>
    </source>
</reference>
<evidence type="ECO:0000313" key="2">
    <source>
        <dbReference type="EMBL" id="BAS92883.1"/>
    </source>
</evidence>
<name>A0A0P0WJG1_ORYSJ</name>
<reference evidence="3" key="1">
    <citation type="journal article" date="2005" name="Nature">
        <title>The map-based sequence of the rice genome.</title>
        <authorList>
            <consortium name="International rice genome sequencing project (IRGSP)"/>
            <person name="Matsumoto T."/>
            <person name="Wu J."/>
            <person name="Kanamori H."/>
            <person name="Katayose Y."/>
            <person name="Fujisawa M."/>
            <person name="Namiki N."/>
            <person name="Mizuno H."/>
            <person name="Yamamoto K."/>
            <person name="Antonio B.A."/>
            <person name="Baba T."/>
            <person name="Sakata K."/>
            <person name="Nagamura Y."/>
            <person name="Aoki H."/>
            <person name="Arikawa K."/>
            <person name="Arita K."/>
            <person name="Bito T."/>
            <person name="Chiden Y."/>
            <person name="Fujitsuka N."/>
            <person name="Fukunaka R."/>
            <person name="Hamada M."/>
            <person name="Harada C."/>
            <person name="Hayashi A."/>
            <person name="Hijishita S."/>
            <person name="Honda M."/>
            <person name="Hosokawa S."/>
            <person name="Ichikawa Y."/>
            <person name="Idonuma A."/>
            <person name="Iijima M."/>
            <person name="Ikeda M."/>
            <person name="Ikeno M."/>
            <person name="Ito K."/>
            <person name="Ito S."/>
            <person name="Ito T."/>
            <person name="Ito Y."/>
            <person name="Ito Y."/>
            <person name="Iwabuchi A."/>
            <person name="Kamiya K."/>
            <person name="Karasawa W."/>
            <person name="Kurita K."/>
            <person name="Katagiri S."/>
            <person name="Kikuta A."/>
            <person name="Kobayashi H."/>
            <person name="Kobayashi N."/>
            <person name="Machita K."/>
            <person name="Maehara T."/>
            <person name="Masukawa M."/>
            <person name="Mizubayashi T."/>
            <person name="Mukai Y."/>
            <person name="Nagasaki H."/>
            <person name="Nagata Y."/>
            <person name="Naito S."/>
            <person name="Nakashima M."/>
            <person name="Nakama Y."/>
            <person name="Nakamichi Y."/>
            <person name="Nakamura M."/>
            <person name="Meguro A."/>
            <person name="Negishi M."/>
            <person name="Ohta I."/>
            <person name="Ohta T."/>
            <person name="Okamoto M."/>
            <person name="Ono N."/>
            <person name="Saji S."/>
            <person name="Sakaguchi M."/>
            <person name="Sakai K."/>
            <person name="Shibata M."/>
            <person name="Shimokawa T."/>
            <person name="Song J."/>
            <person name="Takazaki Y."/>
            <person name="Terasawa K."/>
            <person name="Tsugane M."/>
            <person name="Tsuji K."/>
            <person name="Ueda S."/>
            <person name="Waki K."/>
            <person name="Yamagata H."/>
            <person name="Yamamoto M."/>
            <person name="Yamamoto S."/>
            <person name="Yamane H."/>
            <person name="Yoshiki S."/>
            <person name="Yoshihara R."/>
            <person name="Yukawa K."/>
            <person name="Zhong H."/>
            <person name="Yano M."/>
            <person name="Yuan Q."/>
            <person name="Ouyang S."/>
            <person name="Liu J."/>
            <person name="Jones K.M."/>
            <person name="Gansberger K."/>
            <person name="Moffat K."/>
            <person name="Hill J."/>
            <person name="Bera J."/>
            <person name="Fadrosh D."/>
            <person name="Jin S."/>
            <person name="Johri S."/>
            <person name="Kim M."/>
            <person name="Overton L."/>
            <person name="Reardon M."/>
            <person name="Tsitrin T."/>
            <person name="Vuong H."/>
            <person name="Weaver B."/>
            <person name="Ciecko A."/>
            <person name="Tallon L."/>
            <person name="Jackson J."/>
            <person name="Pai G."/>
            <person name="Aken S.V."/>
            <person name="Utterback T."/>
            <person name="Reidmuller S."/>
            <person name="Feldblyum T."/>
            <person name="Hsiao J."/>
            <person name="Zismann V."/>
            <person name="Iobst S."/>
            <person name="de Vazeille A.R."/>
            <person name="Buell C.R."/>
            <person name="Ying K."/>
            <person name="Li Y."/>
            <person name="Lu T."/>
            <person name="Huang Y."/>
            <person name="Zhao Q."/>
            <person name="Feng Q."/>
            <person name="Zhang L."/>
            <person name="Zhu J."/>
            <person name="Weng Q."/>
            <person name="Mu J."/>
            <person name="Lu Y."/>
            <person name="Fan D."/>
            <person name="Liu Y."/>
            <person name="Guan J."/>
            <person name="Zhang Y."/>
            <person name="Yu S."/>
            <person name="Liu X."/>
            <person name="Zhang Y."/>
            <person name="Hong G."/>
            <person name="Han B."/>
            <person name="Choisne N."/>
            <person name="Demange N."/>
            <person name="Orjeda G."/>
            <person name="Samain S."/>
            <person name="Cattolico L."/>
            <person name="Pelletier E."/>
            <person name="Couloux A."/>
            <person name="Segurens B."/>
            <person name="Wincker P."/>
            <person name="D'Hont A."/>
            <person name="Scarpelli C."/>
            <person name="Weissenbach J."/>
            <person name="Salanoubat M."/>
            <person name="Quetier F."/>
            <person name="Yu Y."/>
            <person name="Kim H.R."/>
            <person name="Rambo T."/>
            <person name="Currie J."/>
            <person name="Collura K."/>
            <person name="Luo M."/>
            <person name="Yang T."/>
            <person name="Ammiraju J.S.S."/>
            <person name="Engler F."/>
            <person name="Soderlund C."/>
            <person name="Wing R.A."/>
            <person name="Palmer L.E."/>
            <person name="de la Bastide M."/>
            <person name="Spiegel L."/>
            <person name="Nascimento L."/>
            <person name="Zutavern T."/>
            <person name="O'Shaughnessy A."/>
            <person name="Dike S."/>
            <person name="Dedhia N."/>
            <person name="Preston R."/>
            <person name="Balija V."/>
            <person name="McCombie W.R."/>
            <person name="Chow T."/>
            <person name="Chen H."/>
            <person name="Chung M."/>
            <person name="Chen C."/>
            <person name="Shaw J."/>
            <person name="Wu H."/>
            <person name="Hsiao K."/>
            <person name="Chao Y."/>
            <person name="Chu M."/>
            <person name="Cheng C."/>
            <person name="Hour A."/>
            <person name="Lee P."/>
            <person name="Lin S."/>
            <person name="Lin Y."/>
            <person name="Liou J."/>
            <person name="Liu S."/>
            <person name="Hsing Y."/>
            <person name="Raghuvanshi S."/>
            <person name="Mohanty A."/>
            <person name="Bharti A.K."/>
            <person name="Gaur A."/>
            <person name="Gupta V."/>
            <person name="Kumar D."/>
            <person name="Ravi V."/>
            <person name="Vij S."/>
            <person name="Kapur A."/>
            <person name="Khurana P."/>
            <person name="Khurana P."/>
            <person name="Khurana J.P."/>
            <person name="Tyagi A.K."/>
            <person name="Gaikwad K."/>
            <person name="Singh A."/>
            <person name="Dalal V."/>
            <person name="Srivastava S."/>
            <person name="Dixit A."/>
            <person name="Pal A.K."/>
            <person name="Ghazi I.A."/>
            <person name="Yadav M."/>
            <person name="Pandit A."/>
            <person name="Bhargava A."/>
            <person name="Sureshbabu K."/>
            <person name="Batra K."/>
            <person name="Sharma T.R."/>
            <person name="Mohapatra T."/>
            <person name="Singh N.K."/>
            <person name="Messing J."/>
            <person name="Nelson A.B."/>
            <person name="Fuks G."/>
            <person name="Kavchok S."/>
            <person name="Keizer G."/>
            <person name="Linton E."/>
            <person name="Llaca V."/>
            <person name="Song R."/>
            <person name="Tanyolac B."/>
            <person name="Young S."/>
            <person name="Ho-Il K."/>
            <person name="Hahn J.H."/>
            <person name="Sangsakoo G."/>
            <person name="Vanavichit A."/>
            <person name="de Mattos Luiz.A.T."/>
            <person name="Zimmer P.D."/>
            <person name="Malone G."/>
            <person name="Dellagostin O."/>
            <person name="de Oliveira A.C."/>
            <person name="Bevan M."/>
            <person name="Bancroft I."/>
            <person name="Minx P."/>
            <person name="Cordum H."/>
            <person name="Wilson R."/>
            <person name="Cheng Z."/>
            <person name="Jin W."/>
            <person name="Jiang J."/>
            <person name="Leong S.A."/>
            <person name="Iwama H."/>
            <person name="Gojobori T."/>
            <person name="Itoh T."/>
            <person name="Niimura Y."/>
            <person name="Fujii Y."/>
            <person name="Habara T."/>
            <person name="Sakai H."/>
            <person name="Sato Y."/>
            <person name="Wilson G."/>
            <person name="Kumar K."/>
            <person name="McCouch S."/>
            <person name="Juretic N."/>
            <person name="Hoen D."/>
            <person name="Wright S."/>
            <person name="Bruskiewich R."/>
            <person name="Bureau T."/>
            <person name="Miyao A."/>
            <person name="Hirochika H."/>
            <person name="Nishikawa T."/>
            <person name="Kadowaki K."/>
            <person name="Sugiura M."/>
            <person name="Burr B."/>
            <person name="Sasaki T."/>
        </authorList>
    </citation>
    <scope>NUCLEOTIDE SEQUENCE [LARGE SCALE GENOMIC DNA]</scope>
    <source>
        <strain evidence="3">cv. Nipponbare</strain>
    </source>
</reference>
<dbReference type="PaxDb" id="39947-A0A0P0WJG1"/>
<organism evidence="2 3">
    <name type="scientific">Oryza sativa subsp. japonica</name>
    <name type="common">Rice</name>
    <dbReference type="NCBI Taxonomy" id="39947"/>
    <lineage>
        <taxon>Eukaryota</taxon>
        <taxon>Viridiplantae</taxon>
        <taxon>Streptophyta</taxon>
        <taxon>Embryophyta</taxon>
        <taxon>Tracheophyta</taxon>
        <taxon>Spermatophyta</taxon>
        <taxon>Magnoliopsida</taxon>
        <taxon>Liliopsida</taxon>
        <taxon>Poales</taxon>
        <taxon>Poaceae</taxon>
        <taxon>BOP clade</taxon>
        <taxon>Oryzoideae</taxon>
        <taxon>Oryzeae</taxon>
        <taxon>Oryzinae</taxon>
        <taxon>Oryza</taxon>
        <taxon>Oryza sativa</taxon>
    </lineage>
</organism>
<gene>
    <name evidence="2" type="ordered locus">Os05g0224301</name>
    <name evidence="2" type="ORF">OSNPB_050224301</name>
</gene>
<accession>A0A0P0WJG1</accession>
<dbReference type="EMBL" id="AP014961">
    <property type="protein sequence ID" value="BAS92883.1"/>
    <property type="molecule type" value="Genomic_DNA"/>
</dbReference>
<feature type="compositionally biased region" description="Basic and acidic residues" evidence="1">
    <location>
        <begin position="20"/>
        <end position="35"/>
    </location>
</feature>
<dbReference type="InParanoid" id="A0A0P0WJG1"/>
<dbReference type="AlphaFoldDB" id="A0A0P0WJG1"/>
<reference evidence="2 3" key="2">
    <citation type="journal article" date="2013" name="Plant Cell Physiol.">
        <title>Rice Annotation Project Database (RAP-DB): an integrative and interactive database for rice genomics.</title>
        <authorList>
            <person name="Sakai H."/>
            <person name="Lee S.S."/>
            <person name="Tanaka T."/>
            <person name="Numa H."/>
            <person name="Kim J."/>
            <person name="Kawahara Y."/>
            <person name="Wakimoto H."/>
            <person name="Yang C.C."/>
            <person name="Iwamoto M."/>
            <person name="Abe T."/>
            <person name="Yamada Y."/>
            <person name="Muto A."/>
            <person name="Inokuchi H."/>
            <person name="Ikemura T."/>
            <person name="Matsumoto T."/>
            <person name="Sasaki T."/>
            <person name="Itoh T."/>
        </authorList>
    </citation>
    <scope>NUCLEOTIDE SEQUENCE [LARGE SCALE GENOMIC DNA]</scope>
    <source>
        <strain evidence="3">cv. Nipponbare</strain>
    </source>
</reference>
<keyword evidence="3" id="KW-1185">Reference proteome</keyword>
<sequence length="112" mass="12616">MGWELPRSAPTATAEEEEEKTTVRERAILHSRDGDGQVGSRLNRAATVAEEGENTMAARKGVTLIWATRWSTKERRRWSRLNLRRLDPAVMVGKEPRSAPISSPSAYELVDR</sequence>
<protein>
    <submittedName>
        <fullName evidence="2">Os05g0224301 protein</fullName>
    </submittedName>
</protein>
<proteinExistence type="predicted"/>
<feature type="region of interest" description="Disordered" evidence="1">
    <location>
        <begin position="1"/>
        <end position="41"/>
    </location>
</feature>
<evidence type="ECO:0000313" key="3">
    <source>
        <dbReference type="Proteomes" id="UP000059680"/>
    </source>
</evidence>
<evidence type="ECO:0000256" key="1">
    <source>
        <dbReference type="SAM" id="MobiDB-lite"/>
    </source>
</evidence>